<gene>
    <name evidence="2" type="ORF">C1645_676081</name>
</gene>
<dbReference type="NCBIfam" id="NF041646">
    <property type="entry name" value="VC0807_fam"/>
    <property type="match status" value="1"/>
</dbReference>
<evidence type="ECO:0000313" key="3">
    <source>
        <dbReference type="Proteomes" id="UP000265703"/>
    </source>
</evidence>
<proteinExistence type="predicted"/>
<keyword evidence="1" id="KW-0472">Membrane</keyword>
<feature type="non-terminal residue" evidence="2">
    <location>
        <position position="193"/>
    </location>
</feature>
<evidence type="ECO:0000313" key="2">
    <source>
        <dbReference type="EMBL" id="RIA86666.1"/>
    </source>
</evidence>
<dbReference type="EMBL" id="QKYT01000351">
    <property type="protein sequence ID" value="RIA86666.1"/>
    <property type="molecule type" value="Genomic_DNA"/>
</dbReference>
<name>A0A397SPX8_9GLOM</name>
<dbReference type="AlphaFoldDB" id="A0A397SPX8"/>
<feature type="transmembrane region" description="Helical" evidence="1">
    <location>
        <begin position="49"/>
        <end position="67"/>
    </location>
</feature>
<feature type="transmembrane region" description="Helical" evidence="1">
    <location>
        <begin position="156"/>
        <end position="179"/>
    </location>
</feature>
<keyword evidence="1" id="KW-0812">Transmembrane</keyword>
<reference evidence="2 3" key="1">
    <citation type="submission" date="2018-06" db="EMBL/GenBank/DDBJ databases">
        <title>Comparative genomics reveals the genomic features of Rhizophagus irregularis, R. cerebriforme, R. diaphanum and Gigaspora rosea, and their symbiotic lifestyle signature.</title>
        <authorList>
            <person name="Morin E."/>
            <person name="San Clemente H."/>
            <person name="Chen E.C.H."/>
            <person name="De La Providencia I."/>
            <person name="Hainaut M."/>
            <person name="Kuo A."/>
            <person name="Kohler A."/>
            <person name="Murat C."/>
            <person name="Tang N."/>
            <person name="Roy S."/>
            <person name="Loubradou J."/>
            <person name="Henrissat B."/>
            <person name="Grigoriev I.V."/>
            <person name="Corradi N."/>
            <person name="Roux C."/>
            <person name="Martin F.M."/>
        </authorList>
    </citation>
    <scope>NUCLEOTIDE SEQUENCE [LARGE SCALE GENOMIC DNA]</scope>
    <source>
        <strain evidence="2 3">DAOM 227022</strain>
    </source>
</reference>
<keyword evidence="1" id="KW-1133">Transmembrane helix</keyword>
<feature type="transmembrane region" description="Helical" evidence="1">
    <location>
        <begin position="23"/>
        <end position="42"/>
    </location>
</feature>
<keyword evidence="3" id="KW-1185">Reference proteome</keyword>
<comment type="caution">
    <text evidence="2">The sequence shown here is derived from an EMBL/GenBank/DDBJ whole genome shotgun (WGS) entry which is preliminary data.</text>
</comment>
<dbReference type="OrthoDB" id="9996464at2759"/>
<protein>
    <submittedName>
        <fullName evidence="2">Uncharacterized protein</fullName>
    </submittedName>
</protein>
<feature type="transmembrane region" description="Helical" evidence="1">
    <location>
        <begin position="79"/>
        <end position="96"/>
    </location>
</feature>
<organism evidence="2 3">
    <name type="scientific">Glomus cerebriforme</name>
    <dbReference type="NCBI Taxonomy" id="658196"/>
    <lineage>
        <taxon>Eukaryota</taxon>
        <taxon>Fungi</taxon>
        <taxon>Fungi incertae sedis</taxon>
        <taxon>Mucoromycota</taxon>
        <taxon>Glomeromycotina</taxon>
        <taxon>Glomeromycetes</taxon>
        <taxon>Glomerales</taxon>
        <taxon>Glomeraceae</taxon>
        <taxon>Glomus</taxon>
    </lineage>
</organism>
<sequence length="193" mass="21776">MLFFEIGLPLALYFILKNFMSEVNALIISGVPPFLVVIYGLIRKRRVDILGILIILSFIVGAIVAALKSDPRIYLLRESTITGTIGLAFLITLIPIKIGSFQLKPMVFYFAKDMATGGSFSYSTTKSELPGLTDDEPVSERWDRYWVSYPTFRHGFIVMTVFWGVGLIAEVPIRVIIVYRMPIDRAIYLSNIV</sequence>
<accession>A0A397SPX8</accession>
<evidence type="ECO:0000256" key="1">
    <source>
        <dbReference type="SAM" id="Phobius"/>
    </source>
</evidence>
<dbReference type="Proteomes" id="UP000265703">
    <property type="component" value="Unassembled WGS sequence"/>
</dbReference>